<evidence type="ECO:0000256" key="18">
    <source>
        <dbReference type="SAM" id="MobiDB-lite"/>
    </source>
</evidence>
<gene>
    <name evidence="20" type="ORF">GSLYS_00019371001</name>
</gene>
<evidence type="ECO:0000256" key="9">
    <source>
        <dbReference type="ARBA" id="ARBA00022723"/>
    </source>
</evidence>
<dbReference type="CDD" id="cd16695">
    <property type="entry name" value="mRING-CH-C4HC2H_ZNRF2"/>
    <property type="match status" value="1"/>
</dbReference>
<organism evidence="20 21">
    <name type="scientific">Lymnaea stagnalis</name>
    <name type="common">Great pond snail</name>
    <name type="synonym">Helix stagnalis</name>
    <dbReference type="NCBI Taxonomy" id="6523"/>
    <lineage>
        <taxon>Eukaryota</taxon>
        <taxon>Metazoa</taxon>
        <taxon>Spiralia</taxon>
        <taxon>Lophotrochozoa</taxon>
        <taxon>Mollusca</taxon>
        <taxon>Gastropoda</taxon>
        <taxon>Heterobranchia</taxon>
        <taxon>Euthyneura</taxon>
        <taxon>Panpulmonata</taxon>
        <taxon>Hygrophila</taxon>
        <taxon>Lymnaeoidea</taxon>
        <taxon>Lymnaeidae</taxon>
        <taxon>Lymnaea</taxon>
    </lineage>
</organism>
<evidence type="ECO:0000256" key="16">
    <source>
        <dbReference type="ARBA" id="ARBA00023288"/>
    </source>
</evidence>
<evidence type="ECO:0000256" key="1">
    <source>
        <dbReference type="ARBA" id="ARBA00000900"/>
    </source>
</evidence>
<evidence type="ECO:0000259" key="19">
    <source>
        <dbReference type="PROSITE" id="PS50089"/>
    </source>
</evidence>
<keyword evidence="21" id="KW-1185">Reference proteome</keyword>
<evidence type="ECO:0000256" key="8">
    <source>
        <dbReference type="ARBA" id="ARBA00022707"/>
    </source>
</evidence>
<evidence type="ECO:0000256" key="10">
    <source>
        <dbReference type="ARBA" id="ARBA00022753"/>
    </source>
</evidence>
<dbReference type="GO" id="GO:0016020">
    <property type="term" value="C:membrane"/>
    <property type="evidence" value="ECO:0007669"/>
    <property type="project" value="UniProtKB-SubCell"/>
</dbReference>
<dbReference type="PANTHER" id="PTHR46661:SF4">
    <property type="entry name" value="RING-TYPE DOMAIN-CONTAINING PROTEIN"/>
    <property type="match status" value="1"/>
</dbReference>
<dbReference type="GO" id="GO:0043161">
    <property type="term" value="P:proteasome-mediated ubiquitin-dependent protein catabolic process"/>
    <property type="evidence" value="ECO:0007669"/>
    <property type="project" value="TreeGrafter"/>
</dbReference>
<dbReference type="Gene3D" id="3.30.160.60">
    <property type="entry name" value="Classic Zinc Finger"/>
    <property type="match status" value="1"/>
</dbReference>
<dbReference type="GO" id="GO:0005764">
    <property type="term" value="C:lysosome"/>
    <property type="evidence" value="ECO:0007669"/>
    <property type="project" value="UniProtKB-SubCell"/>
</dbReference>
<dbReference type="InterPro" id="IPR001841">
    <property type="entry name" value="Znf_RING"/>
</dbReference>
<dbReference type="FunFam" id="3.30.40.10:FF:000363">
    <property type="entry name" value="E3 ubiquitin-protein ligase ZNRF2"/>
    <property type="match status" value="1"/>
</dbReference>
<keyword evidence="15" id="KW-0458">Lysosome</keyword>
<evidence type="ECO:0000256" key="14">
    <source>
        <dbReference type="ARBA" id="ARBA00023136"/>
    </source>
</evidence>
<dbReference type="EC" id="2.3.2.27" evidence="6"/>
<evidence type="ECO:0000256" key="17">
    <source>
        <dbReference type="PROSITE-ProRule" id="PRU00175"/>
    </source>
</evidence>
<evidence type="ECO:0000256" key="13">
    <source>
        <dbReference type="ARBA" id="ARBA00022833"/>
    </source>
</evidence>
<reference evidence="20 21" key="1">
    <citation type="submission" date="2024-04" db="EMBL/GenBank/DDBJ databases">
        <authorList>
            <consortium name="Genoscope - CEA"/>
            <person name="William W."/>
        </authorList>
    </citation>
    <scope>NUCLEOTIDE SEQUENCE [LARGE SCALE GENOMIC DNA]</scope>
</reference>
<evidence type="ECO:0000256" key="6">
    <source>
        <dbReference type="ARBA" id="ARBA00012483"/>
    </source>
</evidence>
<evidence type="ECO:0000256" key="7">
    <source>
        <dbReference type="ARBA" id="ARBA00022679"/>
    </source>
</evidence>
<feature type="compositionally biased region" description="Low complexity" evidence="18">
    <location>
        <begin position="72"/>
        <end position="84"/>
    </location>
</feature>
<evidence type="ECO:0000256" key="12">
    <source>
        <dbReference type="ARBA" id="ARBA00022786"/>
    </source>
</evidence>
<keyword evidence="13" id="KW-0862">Zinc</keyword>
<dbReference type="Gene3D" id="3.30.40.10">
    <property type="entry name" value="Zinc/RING finger domain, C3HC4 (zinc finger)"/>
    <property type="match status" value="1"/>
</dbReference>
<keyword evidence="11 17" id="KW-0863">Zinc-finger</keyword>
<evidence type="ECO:0000256" key="5">
    <source>
        <dbReference type="ARBA" id="ARBA00004906"/>
    </source>
</evidence>
<dbReference type="GO" id="GO:0005768">
    <property type="term" value="C:endosome"/>
    <property type="evidence" value="ECO:0007669"/>
    <property type="project" value="UniProtKB-SubCell"/>
</dbReference>
<dbReference type="Pfam" id="PF13639">
    <property type="entry name" value="zf-RING_2"/>
    <property type="match status" value="1"/>
</dbReference>
<keyword evidence="16" id="KW-0449">Lipoprotein</keyword>
<feature type="region of interest" description="Disordered" evidence="18">
    <location>
        <begin position="1"/>
        <end position="86"/>
    </location>
</feature>
<comment type="caution">
    <text evidence="20">The sequence shown here is derived from an EMBL/GenBank/DDBJ whole genome shotgun (WGS) entry which is preliminary data.</text>
</comment>
<evidence type="ECO:0000256" key="4">
    <source>
        <dbReference type="ARBA" id="ARBA00004371"/>
    </source>
</evidence>
<feature type="compositionally biased region" description="Low complexity" evidence="18">
    <location>
        <begin position="54"/>
        <end position="64"/>
    </location>
</feature>
<keyword evidence="8" id="KW-0519">Myristate</keyword>
<evidence type="ECO:0000256" key="11">
    <source>
        <dbReference type="ARBA" id="ARBA00022771"/>
    </source>
</evidence>
<keyword evidence="12" id="KW-0833">Ubl conjugation pathway</keyword>
<dbReference type="InterPro" id="IPR051878">
    <property type="entry name" value="ZNRF_ubiq-protein_ligase"/>
</dbReference>
<dbReference type="PROSITE" id="PS50089">
    <property type="entry name" value="ZF_RING_2"/>
    <property type="match status" value="1"/>
</dbReference>
<keyword evidence="14" id="KW-0472">Membrane</keyword>
<evidence type="ECO:0000256" key="3">
    <source>
        <dbReference type="ARBA" id="ARBA00004177"/>
    </source>
</evidence>
<evidence type="ECO:0000256" key="15">
    <source>
        <dbReference type="ARBA" id="ARBA00023228"/>
    </source>
</evidence>
<evidence type="ECO:0000313" key="21">
    <source>
        <dbReference type="Proteomes" id="UP001497497"/>
    </source>
</evidence>
<keyword evidence="10" id="KW-0967">Endosome</keyword>
<dbReference type="AlphaFoldDB" id="A0AAV2ILE7"/>
<comment type="pathway">
    <text evidence="5">Protein modification; protein ubiquitination.</text>
</comment>
<dbReference type="GO" id="GO:0070936">
    <property type="term" value="P:protein K48-linked ubiquitination"/>
    <property type="evidence" value="ECO:0007669"/>
    <property type="project" value="TreeGrafter"/>
</dbReference>
<accession>A0AAV2ILE7</accession>
<protein>
    <recommendedName>
        <fullName evidence="6">RING-type E3 ubiquitin transferase</fullName>
        <ecNumber evidence="6">2.3.2.27</ecNumber>
    </recommendedName>
</protein>
<evidence type="ECO:0000313" key="20">
    <source>
        <dbReference type="EMBL" id="CAL1545994.1"/>
    </source>
</evidence>
<feature type="compositionally biased region" description="Polar residues" evidence="18">
    <location>
        <begin position="1"/>
        <end position="12"/>
    </location>
</feature>
<feature type="domain" description="RING-type" evidence="19">
    <location>
        <begin position="157"/>
        <end position="197"/>
    </location>
</feature>
<dbReference type="Proteomes" id="UP001497497">
    <property type="component" value="Unassembled WGS sequence"/>
</dbReference>
<comment type="subcellular location">
    <subcellularLocation>
        <location evidence="3">Endosome</location>
    </subcellularLocation>
    <subcellularLocation>
        <location evidence="4">Lysosome</location>
    </subcellularLocation>
    <subcellularLocation>
        <location evidence="2">Membrane</location>
        <topology evidence="2">Peripheral membrane protein</topology>
    </subcellularLocation>
</comment>
<dbReference type="PANTHER" id="PTHR46661">
    <property type="entry name" value="E3 UBIQUITIN-PROTEIN LIGASE ZNRF1-LIKE PROTEIN"/>
    <property type="match status" value="1"/>
</dbReference>
<dbReference type="GO" id="GO:0008270">
    <property type="term" value="F:zinc ion binding"/>
    <property type="evidence" value="ECO:0007669"/>
    <property type="project" value="UniProtKB-KW"/>
</dbReference>
<keyword evidence="7" id="KW-0808">Transferase</keyword>
<dbReference type="GO" id="GO:0061630">
    <property type="term" value="F:ubiquitin protein ligase activity"/>
    <property type="evidence" value="ECO:0007669"/>
    <property type="project" value="UniProtKB-EC"/>
</dbReference>
<comment type="catalytic activity">
    <reaction evidence="1">
        <text>S-ubiquitinyl-[E2 ubiquitin-conjugating enzyme]-L-cysteine + [acceptor protein]-L-lysine = [E2 ubiquitin-conjugating enzyme]-L-cysteine + N(6)-ubiquitinyl-[acceptor protein]-L-lysine.</text>
        <dbReference type="EC" id="2.3.2.27"/>
    </reaction>
</comment>
<dbReference type="InterPro" id="IPR013083">
    <property type="entry name" value="Znf_RING/FYVE/PHD"/>
</dbReference>
<name>A0AAV2ILE7_LYMST</name>
<dbReference type="SUPFAM" id="SSF57850">
    <property type="entry name" value="RING/U-box"/>
    <property type="match status" value="1"/>
</dbReference>
<sequence>MGLKLSTSNQPRMRTYSASTPGSSGGPGGADVVVARNGGQSSRARARSLGNFQSGNSGSLSIPGPSGGTHRSSSPDSDSSSPDDGAILFGGRPFTHSLPVTMHAMHGMHLFALQGIKCPVCSKQIASDDIECHLVMCLTKPRISYNEDVLSEDKGECVICFEDLIQGDTIARLPCLCIYHKGCIDKWFEVNRSCPEHPSD</sequence>
<dbReference type="EMBL" id="CAXITT010000759">
    <property type="protein sequence ID" value="CAL1545994.1"/>
    <property type="molecule type" value="Genomic_DNA"/>
</dbReference>
<proteinExistence type="predicted"/>
<keyword evidence="9" id="KW-0479">Metal-binding</keyword>
<evidence type="ECO:0000256" key="2">
    <source>
        <dbReference type="ARBA" id="ARBA00004170"/>
    </source>
</evidence>